<comment type="subcellular location">
    <subcellularLocation>
        <location evidence="1 8">Membrane</location>
        <topology evidence="1 8">Single-pass type I membrane protein</topology>
    </subcellularLocation>
</comment>
<dbReference type="GO" id="GO:0006888">
    <property type="term" value="P:endoplasmic reticulum to Golgi vesicle-mediated transport"/>
    <property type="evidence" value="ECO:0007669"/>
    <property type="project" value="UniProtKB-ARBA"/>
</dbReference>
<keyword evidence="5" id="KW-0931">ER-Golgi transport</keyword>
<dbReference type="EMBL" id="LT598447">
    <property type="protein sequence ID" value="SCV06122.1"/>
    <property type="molecule type" value="Genomic_DNA"/>
</dbReference>
<dbReference type="Proteomes" id="UP000189911">
    <property type="component" value="Chromosome H"/>
</dbReference>
<keyword evidence="6 10" id="KW-1133">Transmembrane helix</keyword>
<evidence type="ECO:0000256" key="1">
    <source>
        <dbReference type="ARBA" id="ARBA00004479"/>
    </source>
</evidence>
<gene>
    <name evidence="13" type="ORF">LANO_0H22584G</name>
</gene>
<dbReference type="OrthoDB" id="3427at2759"/>
<comment type="similarity">
    <text evidence="2 8">Belongs to the EMP24/GP25L family.</text>
</comment>
<feature type="domain" description="GOLD" evidence="12">
    <location>
        <begin position="28"/>
        <end position="124"/>
    </location>
</feature>
<keyword evidence="3 8" id="KW-0812">Transmembrane</keyword>
<dbReference type="InterPro" id="IPR015720">
    <property type="entry name" value="Emp24-like"/>
</dbReference>
<feature type="transmembrane region" description="Helical" evidence="10">
    <location>
        <begin position="178"/>
        <end position="197"/>
    </location>
</feature>
<keyword evidence="7 10" id="KW-0472">Membrane</keyword>
<feature type="chain" id="PRO_5009236586" evidence="11">
    <location>
        <begin position="19"/>
        <end position="209"/>
    </location>
</feature>
<evidence type="ECO:0000313" key="14">
    <source>
        <dbReference type="Proteomes" id="UP000189911"/>
    </source>
</evidence>
<protein>
    <submittedName>
        <fullName evidence="13">LANO_0H22584g1_1</fullName>
    </submittedName>
</protein>
<organism evidence="13 14">
    <name type="scientific">Lachancea nothofagi CBS 11611</name>
    <dbReference type="NCBI Taxonomy" id="1266666"/>
    <lineage>
        <taxon>Eukaryota</taxon>
        <taxon>Fungi</taxon>
        <taxon>Dikarya</taxon>
        <taxon>Ascomycota</taxon>
        <taxon>Saccharomycotina</taxon>
        <taxon>Saccharomycetes</taxon>
        <taxon>Saccharomycetales</taxon>
        <taxon>Saccharomycetaceae</taxon>
        <taxon>Lachancea</taxon>
    </lineage>
</organism>
<sequence>MRFLKALSLALSICQIRGLHLYMRNGDIKCFYENLAQDSVLNAKFDSVPQAGTIDPNETVDINLVTTVYETFDNDHKALSQQIRSKGDFTFTALESGEHKICIASDISEPKCTIKVELELDISVLHLPDVEIVQQARDANVRLRRLAGRLEVLRNEQRATKAREKNALVLSQRAQSKVLFWCALQSFILVGTLYIQLRWLKDVSRRKLN</sequence>
<evidence type="ECO:0000256" key="8">
    <source>
        <dbReference type="RuleBase" id="RU003827"/>
    </source>
</evidence>
<keyword evidence="9" id="KW-0175">Coiled coil</keyword>
<keyword evidence="14" id="KW-1185">Reference proteome</keyword>
<evidence type="ECO:0000256" key="10">
    <source>
        <dbReference type="SAM" id="Phobius"/>
    </source>
</evidence>
<evidence type="ECO:0000259" key="12">
    <source>
        <dbReference type="PROSITE" id="PS50866"/>
    </source>
</evidence>
<keyword evidence="4 11" id="KW-0732">Signal</keyword>
<dbReference type="GO" id="GO:0016020">
    <property type="term" value="C:membrane"/>
    <property type="evidence" value="ECO:0007669"/>
    <property type="project" value="UniProtKB-SubCell"/>
</dbReference>
<dbReference type="PROSITE" id="PS50866">
    <property type="entry name" value="GOLD"/>
    <property type="match status" value="1"/>
</dbReference>
<evidence type="ECO:0000256" key="2">
    <source>
        <dbReference type="ARBA" id="ARBA00007104"/>
    </source>
</evidence>
<dbReference type="GO" id="GO:0005737">
    <property type="term" value="C:cytoplasm"/>
    <property type="evidence" value="ECO:0007669"/>
    <property type="project" value="GOC"/>
</dbReference>
<dbReference type="Pfam" id="PF01105">
    <property type="entry name" value="EMP24_GP25L"/>
    <property type="match status" value="1"/>
</dbReference>
<proteinExistence type="inferred from homology"/>
<evidence type="ECO:0000256" key="9">
    <source>
        <dbReference type="SAM" id="Coils"/>
    </source>
</evidence>
<accession>A0A1G4KNR9</accession>
<dbReference type="SMART" id="SM01190">
    <property type="entry name" value="EMP24_GP25L"/>
    <property type="match status" value="1"/>
</dbReference>
<evidence type="ECO:0000256" key="11">
    <source>
        <dbReference type="SAM" id="SignalP"/>
    </source>
</evidence>
<dbReference type="AlphaFoldDB" id="A0A1G4KNR9"/>
<dbReference type="PANTHER" id="PTHR22811">
    <property type="entry name" value="TRANSMEMBRANE EMP24 DOMAIN-CONTAINING PROTEIN"/>
    <property type="match status" value="1"/>
</dbReference>
<feature type="signal peptide" evidence="11">
    <location>
        <begin position="1"/>
        <end position="18"/>
    </location>
</feature>
<dbReference type="InterPro" id="IPR009038">
    <property type="entry name" value="GOLD_dom"/>
</dbReference>
<evidence type="ECO:0000256" key="3">
    <source>
        <dbReference type="ARBA" id="ARBA00022692"/>
    </source>
</evidence>
<evidence type="ECO:0000256" key="5">
    <source>
        <dbReference type="ARBA" id="ARBA00022892"/>
    </source>
</evidence>
<reference evidence="14" key="1">
    <citation type="submission" date="2016-03" db="EMBL/GenBank/DDBJ databases">
        <authorList>
            <person name="Devillers Hugo."/>
        </authorList>
    </citation>
    <scope>NUCLEOTIDE SEQUENCE [LARGE SCALE GENOMIC DNA]</scope>
</reference>
<evidence type="ECO:0000256" key="4">
    <source>
        <dbReference type="ARBA" id="ARBA00022729"/>
    </source>
</evidence>
<keyword evidence="5" id="KW-0813">Transport</keyword>
<evidence type="ECO:0000313" key="13">
    <source>
        <dbReference type="EMBL" id="SCV06122.1"/>
    </source>
</evidence>
<name>A0A1G4KNR9_9SACH</name>
<evidence type="ECO:0000256" key="7">
    <source>
        <dbReference type="ARBA" id="ARBA00023136"/>
    </source>
</evidence>
<feature type="coiled-coil region" evidence="9">
    <location>
        <begin position="136"/>
        <end position="163"/>
    </location>
</feature>
<evidence type="ECO:0000256" key="6">
    <source>
        <dbReference type="ARBA" id="ARBA00022989"/>
    </source>
</evidence>